<sequence>MDSSCAMHCWRCLEDYSQTILAHTQSQIAMLVGLDGSQGVRNDIDDNTGSDMLEFQEPSLHKLERRNCSPTETQTLS</sequence>
<name>A0A0G4PYD3_PENC3</name>
<reference evidence="1 2" key="1">
    <citation type="journal article" date="2014" name="Nat. Commun.">
        <title>Multiple recent horizontal transfers of a large genomic region in cheese making fungi.</title>
        <authorList>
            <person name="Cheeseman K."/>
            <person name="Ropars J."/>
            <person name="Renault P."/>
            <person name="Dupont J."/>
            <person name="Gouzy J."/>
            <person name="Branca A."/>
            <person name="Abraham A.L."/>
            <person name="Ceppi M."/>
            <person name="Conseiller E."/>
            <person name="Debuchy R."/>
            <person name="Malagnac F."/>
            <person name="Goarin A."/>
            <person name="Silar P."/>
            <person name="Lacoste S."/>
            <person name="Sallet E."/>
            <person name="Bensimon A."/>
            <person name="Giraud T."/>
            <person name="Brygoo Y."/>
        </authorList>
    </citation>
    <scope>NUCLEOTIDE SEQUENCE [LARGE SCALE GENOMIC DNA]</scope>
    <source>
        <strain evidence="2">FM 013</strain>
    </source>
</reference>
<organism evidence="1 2">
    <name type="scientific">Penicillium camemberti (strain FM 013)</name>
    <dbReference type="NCBI Taxonomy" id="1429867"/>
    <lineage>
        <taxon>Eukaryota</taxon>
        <taxon>Fungi</taxon>
        <taxon>Dikarya</taxon>
        <taxon>Ascomycota</taxon>
        <taxon>Pezizomycotina</taxon>
        <taxon>Eurotiomycetes</taxon>
        <taxon>Eurotiomycetidae</taxon>
        <taxon>Eurotiales</taxon>
        <taxon>Aspergillaceae</taxon>
        <taxon>Penicillium</taxon>
    </lineage>
</organism>
<gene>
    <name evidence="1" type="ORF">PCAMFM013_S121g000002</name>
</gene>
<proteinExistence type="predicted"/>
<accession>A0A0G4PYD3</accession>
<dbReference type="AlphaFoldDB" id="A0A0G4PYD3"/>
<dbReference type="Proteomes" id="UP000053732">
    <property type="component" value="Unassembled WGS sequence"/>
</dbReference>
<dbReference type="EMBL" id="HG793252">
    <property type="protein sequence ID" value="CRL31334.1"/>
    <property type="molecule type" value="Genomic_DNA"/>
</dbReference>
<protein>
    <submittedName>
        <fullName evidence="1">Str. FM013</fullName>
    </submittedName>
</protein>
<evidence type="ECO:0000313" key="2">
    <source>
        <dbReference type="Proteomes" id="UP000053732"/>
    </source>
</evidence>
<evidence type="ECO:0000313" key="1">
    <source>
        <dbReference type="EMBL" id="CRL31334.1"/>
    </source>
</evidence>
<keyword evidence="2" id="KW-1185">Reference proteome</keyword>